<evidence type="ECO:0000313" key="1">
    <source>
        <dbReference type="EMBL" id="TDC01132.1"/>
    </source>
</evidence>
<reference evidence="1 2" key="1">
    <citation type="submission" date="2019-02" db="EMBL/GenBank/DDBJ databases">
        <title>Draft genome sequences of novel Actinobacteria.</title>
        <authorList>
            <person name="Sahin N."/>
            <person name="Ay H."/>
            <person name="Saygin H."/>
        </authorList>
    </citation>
    <scope>NUCLEOTIDE SEQUENCE [LARGE SCALE GENOMIC DNA]</scope>
    <source>
        <strain evidence="1 2">JCM 30529</strain>
    </source>
</reference>
<sequence length="108" mass="11782">MIHYERPTITSATVVTGTLAQAAELIVTDTLTALEAGEAEHYGRESRRVEVFYLHLNGPDARAVFVLNDDGDLMDAFITYTDSAGKSVAPVPDLYVDRLHRALSAYPG</sequence>
<protein>
    <submittedName>
        <fullName evidence="1">Uncharacterized protein</fullName>
    </submittedName>
</protein>
<name>A0ABY2DKE4_9ACTN</name>
<dbReference type="Proteomes" id="UP000295626">
    <property type="component" value="Unassembled WGS sequence"/>
</dbReference>
<comment type="caution">
    <text evidence="1">The sequence shown here is derived from an EMBL/GenBank/DDBJ whole genome shotgun (WGS) entry which is preliminary data.</text>
</comment>
<proteinExistence type="predicted"/>
<organism evidence="1 2">
    <name type="scientific">Micromonospora fluostatini</name>
    <dbReference type="NCBI Taxonomy" id="1629071"/>
    <lineage>
        <taxon>Bacteria</taxon>
        <taxon>Bacillati</taxon>
        <taxon>Actinomycetota</taxon>
        <taxon>Actinomycetes</taxon>
        <taxon>Micromonosporales</taxon>
        <taxon>Micromonosporaceae</taxon>
        <taxon>Micromonospora</taxon>
    </lineage>
</organism>
<dbReference type="EMBL" id="SMKE01000065">
    <property type="protein sequence ID" value="TDC01132.1"/>
    <property type="molecule type" value="Genomic_DNA"/>
</dbReference>
<gene>
    <name evidence="1" type="ORF">E1091_03435</name>
</gene>
<keyword evidence="2" id="KW-1185">Reference proteome</keyword>
<evidence type="ECO:0000313" key="2">
    <source>
        <dbReference type="Proteomes" id="UP000295626"/>
    </source>
</evidence>
<accession>A0ABY2DKE4</accession>